<dbReference type="AlphaFoldDB" id="A0A8X6G9F7"/>
<dbReference type="Proteomes" id="UP000887116">
    <property type="component" value="Unassembled WGS sequence"/>
</dbReference>
<feature type="transmembrane region" description="Helical" evidence="1">
    <location>
        <begin position="102"/>
        <end position="122"/>
    </location>
</feature>
<organism evidence="3 4">
    <name type="scientific">Trichonephila clavata</name>
    <name type="common">Joro spider</name>
    <name type="synonym">Nephila clavata</name>
    <dbReference type="NCBI Taxonomy" id="2740835"/>
    <lineage>
        <taxon>Eukaryota</taxon>
        <taxon>Metazoa</taxon>
        <taxon>Ecdysozoa</taxon>
        <taxon>Arthropoda</taxon>
        <taxon>Chelicerata</taxon>
        <taxon>Arachnida</taxon>
        <taxon>Araneae</taxon>
        <taxon>Araneomorphae</taxon>
        <taxon>Entelegynae</taxon>
        <taxon>Araneoidea</taxon>
        <taxon>Nephilidae</taxon>
        <taxon>Trichonephila</taxon>
    </lineage>
</organism>
<proteinExistence type="predicted"/>
<keyword evidence="1" id="KW-0472">Membrane</keyword>
<keyword evidence="1" id="KW-1133">Transmembrane helix</keyword>
<evidence type="ECO:0000313" key="3">
    <source>
        <dbReference type="EMBL" id="GFQ98907.1"/>
    </source>
</evidence>
<dbReference type="EMBL" id="BMAO01034787">
    <property type="protein sequence ID" value="GFQ98907.1"/>
    <property type="molecule type" value="Genomic_DNA"/>
</dbReference>
<evidence type="ECO:0000259" key="2">
    <source>
        <dbReference type="Pfam" id="PF13843"/>
    </source>
</evidence>
<dbReference type="Pfam" id="PF13843">
    <property type="entry name" value="DDE_Tnp_1_7"/>
    <property type="match status" value="1"/>
</dbReference>
<protein>
    <submittedName>
        <fullName evidence="3">PiggyBac transposable element-derived protein 3</fullName>
    </submittedName>
</protein>
<dbReference type="PANTHER" id="PTHR47272">
    <property type="entry name" value="DDE_TNP_1_7 DOMAIN-CONTAINING PROTEIN"/>
    <property type="match status" value="1"/>
</dbReference>
<name>A0A8X6G9F7_TRICU</name>
<comment type="caution">
    <text evidence="3">The sequence shown here is derived from an EMBL/GenBank/DDBJ whole genome shotgun (WGS) entry which is preliminary data.</text>
</comment>
<keyword evidence="1" id="KW-0812">Transmembrane</keyword>
<accession>A0A8X6G9F7</accession>
<evidence type="ECO:0000313" key="4">
    <source>
        <dbReference type="Proteomes" id="UP000887116"/>
    </source>
</evidence>
<dbReference type="InterPro" id="IPR029526">
    <property type="entry name" value="PGBD"/>
</dbReference>
<feature type="domain" description="PiggyBac transposable element-derived protein" evidence="2">
    <location>
        <begin position="64"/>
        <end position="119"/>
    </location>
</feature>
<keyword evidence="4" id="KW-1185">Reference proteome</keyword>
<gene>
    <name evidence="3" type="primary">PGBD3_15</name>
    <name evidence="3" type="ORF">TNCT_180241</name>
</gene>
<reference evidence="3" key="1">
    <citation type="submission" date="2020-07" db="EMBL/GenBank/DDBJ databases">
        <title>Multicomponent nature underlies the extraordinary mechanical properties of spider dragline silk.</title>
        <authorList>
            <person name="Kono N."/>
            <person name="Nakamura H."/>
            <person name="Mori M."/>
            <person name="Yoshida Y."/>
            <person name="Ohtoshi R."/>
            <person name="Malay A.D."/>
            <person name="Moran D.A.P."/>
            <person name="Tomita M."/>
            <person name="Numata K."/>
            <person name="Arakawa K."/>
        </authorList>
    </citation>
    <scope>NUCLEOTIDE SEQUENCE</scope>
</reference>
<sequence>MVSSKAFQKILVWSEVHQFLEDARIEKLVLLNGKTRNLFFFCQMAFGIKPEGSCKRWVNEQRLRADVRQPAIAKSYNTYMGGFDMMDRLISYYRMSTRTKKWTMRVFAYFLNMATCNAWIMYIRHCKQCSSSSKNRFHLIDFELVIAQSLIKAKVSEEAVQERPQRKKNQRNLCL</sequence>
<dbReference type="PANTHER" id="PTHR47272:SF2">
    <property type="entry name" value="PIGGYBAC TRANSPOSABLE ELEMENT-DERIVED PROTEIN 3-LIKE"/>
    <property type="match status" value="1"/>
</dbReference>
<evidence type="ECO:0000256" key="1">
    <source>
        <dbReference type="SAM" id="Phobius"/>
    </source>
</evidence>
<dbReference type="OrthoDB" id="123207at2759"/>